<protein>
    <submittedName>
        <fullName evidence="1">Uncharacterized protein</fullName>
    </submittedName>
</protein>
<proteinExistence type="predicted"/>
<reference evidence="1" key="2">
    <citation type="journal article" date="2015" name="Data Brief">
        <title>Shoot transcriptome of the giant reed, Arundo donax.</title>
        <authorList>
            <person name="Barrero R.A."/>
            <person name="Guerrero F.D."/>
            <person name="Moolhuijzen P."/>
            <person name="Goolsby J.A."/>
            <person name="Tidwell J."/>
            <person name="Bellgard S.E."/>
            <person name="Bellgard M.I."/>
        </authorList>
    </citation>
    <scope>NUCLEOTIDE SEQUENCE</scope>
    <source>
        <tissue evidence="1">Shoot tissue taken approximately 20 cm above the soil surface</tissue>
    </source>
</reference>
<reference evidence="1" key="1">
    <citation type="submission" date="2014-09" db="EMBL/GenBank/DDBJ databases">
        <authorList>
            <person name="Magalhaes I.L.F."/>
            <person name="Oliveira U."/>
            <person name="Santos F.R."/>
            <person name="Vidigal T.H.D.A."/>
            <person name="Brescovit A.D."/>
            <person name="Santos A.J."/>
        </authorList>
    </citation>
    <scope>NUCLEOTIDE SEQUENCE</scope>
    <source>
        <tissue evidence="1">Shoot tissue taken approximately 20 cm above the soil surface</tissue>
    </source>
</reference>
<evidence type="ECO:0000313" key="1">
    <source>
        <dbReference type="EMBL" id="JAD17136.1"/>
    </source>
</evidence>
<sequence length="30" mass="3638">MFAFDIACCEYVNLVEFTFHHYGIHSYRHS</sequence>
<dbReference type="EMBL" id="GBRH01280759">
    <property type="protein sequence ID" value="JAD17136.1"/>
    <property type="molecule type" value="Transcribed_RNA"/>
</dbReference>
<name>A0A0A8XTH4_ARUDO</name>
<organism evidence="1">
    <name type="scientific">Arundo donax</name>
    <name type="common">Giant reed</name>
    <name type="synonym">Donax arundinaceus</name>
    <dbReference type="NCBI Taxonomy" id="35708"/>
    <lineage>
        <taxon>Eukaryota</taxon>
        <taxon>Viridiplantae</taxon>
        <taxon>Streptophyta</taxon>
        <taxon>Embryophyta</taxon>
        <taxon>Tracheophyta</taxon>
        <taxon>Spermatophyta</taxon>
        <taxon>Magnoliopsida</taxon>
        <taxon>Liliopsida</taxon>
        <taxon>Poales</taxon>
        <taxon>Poaceae</taxon>
        <taxon>PACMAD clade</taxon>
        <taxon>Arundinoideae</taxon>
        <taxon>Arundineae</taxon>
        <taxon>Arundo</taxon>
    </lineage>
</organism>
<accession>A0A0A8XTH4</accession>
<dbReference type="AlphaFoldDB" id="A0A0A8XTH4"/>